<keyword evidence="2 5" id="KW-0689">Ribosomal protein</keyword>
<dbReference type="EMBL" id="MHOL01000006">
    <property type="protein sequence ID" value="OGZ63112.1"/>
    <property type="molecule type" value="Genomic_DNA"/>
</dbReference>
<comment type="caution">
    <text evidence="6">The sequence shown here is derived from an EMBL/GenBank/DDBJ whole genome shotgun (WGS) entry which is preliminary data.</text>
</comment>
<gene>
    <name evidence="5" type="primary">rpsB</name>
    <name evidence="6" type="ORF">A2639_01900</name>
</gene>
<sequence length="230" mass="25999">MAITKIKLDVEEMAKAGLAFGHNVSRLHPKMKNYVTGIKNNVYLINLDETAKELERALSFISKLVSENEKILFVGTKVQIREITKETAKTCSMPYVTERWLGGTFTNFETILKRIDYFKDLESKKAQGHFENRTKKERIKIDKEIESLRSNFEGLKTMAKLPEAILILDLKKDLACVKEAKKKGVKIVGIVDTNVDPSLADYAIPANDDSISSVKYILEKVQETILSAKS</sequence>
<dbReference type="Proteomes" id="UP000178991">
    <property type="component" value="Unassembled WGS sequence"/>
</dbReference>
<dbReference type="Gene3D" id="3.40.50.10490">
    <property type="entry name" value="Glucose-6-phosphate isomerase like protein, domain 1"/>
    <property type="match status" value="1"/>
</dbReference>
<evidence type="ECO:0000256" key="5">
    <source>
        <dbReference type="HAMAP-Rule" id="MF_00291"/>
    </source>
</evidence>
<reference evidence="6 7" key="1">
    <citation type="journal article" date="2016" name="Nat. Commun.">
        <title>Thousands of microbial genomes shed light on interconnected biogeochemical processes in an aquifer system.</title>
        <authorList>
            <person name="Anantharaman K."/>
            <person name="Brown C.T."/>
            <person name="Hug L.A."/>
            <person name="Sharon I."/>
            <person name="Castelle C.J."/>
            <person name="Probst A.J."/>
            <person name="Thomas B.C."/>
            <person name="Singh A."/>
            <person name="Wilkins M.J."/>
            <person name="Karaoz U."/>
            <person name="Brodie E.L."/>
            <person name="Williams K.H."/>
            <person name="Hubbard S.S."/>
            <person name="Banfield J.F."/>
        </authorList>
    </citation>
    <scope>NUCLEOTIDE SEQUENCE [LARGE SCALE GENOMIC DNA]</scope>
</reference>
<dbReference type="CDD" id="cd01425">
    <property type="entry name" value="RPS2"/>
    <property type="match status" value="1"/>
</dbReference>
<evidence type="ECO:0000256" key="2">
    <source>
        <dbReference type="ARBA" id="ARBA00022980"/>
    </source>
</evidence>
<dbReference type="Pfam" id="PF00318">
    <property type="entry name" value="Ribosomal_S2"/>
    <property type="match status" value="1"/>
</dbReference>
<dbReference type="InterPro" id="IPR005706">
    <property type="entry name" value="Ribosomal_uS2_bac/mit/plastid"/>
</dbReference>
<dbReference type="NCBIfam" id="TIGR01011">
    <property type="entry name" value="rpsB_bact"/>
    <property type="match status" value="1"/>
</dbReference>
<name>A0A1G2HKV2_9BACT</name>
<evidence type="ECO:0000313" key="7">
    <source>
        <dbReference type="Proteomes" id="UP000178991"/>
    </source>
</evidence>
<dbReference type="PRINTS" id="PR00395">
    <property type="entry name" value="RIBOSOMALS2"/>
</dbReference>
<evidence type="ECO:0000256" key="4">
    <source>
        <dbReference type="ARBA" id="ARBA00035256"/>
    </source>
</evidence>
<dbReference type="GO" id="GO:0006412">
    <property type="term" value="P:translation"/>
    <property type="evidence" value="ECO:0007669"/>
    <property type="project" value="UniProtKB-UniRule"/>
</dbReference>
<evidence type="ECO:0000256" key="1">
    <source>
        <dbReference type="ARBA" id="ARBA00006242"/>
    </source>
</evidence>
<dbReference type="Gene3D" id="1.10.287.610">
    <property type="entry name" value="Helix hairpin bin"/>
    <property type="match status" value="1"/>
</dbReference>
<dbReference type="AlphaFoldDB" id="A0A1G2HKV2"/>
<dbReference type="HAMAP" id="MF_00291_B">
    <property type="entry name" value="Ribosomal_uS2_B"/>
    <property type="match status" value="1"/>
</dbReference>
<organism evidence="6 7">
    <name type="scientific">Candidatus Staskawiczbacteria bacterium RIFCSPHIGHO2_01_FULL_34_27</name>
    <dbReference type="NCBI Taxonomy" id="1802199"/>
    <lineage>
        <taxon>Bacteria</taxon>
        <taxon>Candidatus Staskawicziibacteriota</taxon>
    </lineage>
</organism>
<accession>A0A1G2HKV2</accession>
<dbReference type="PANTHER" id="PTHR12534:SF0">
    <property type="entry name" value="SMALL RIBOSOMAL SUBUNIT PROTEIN US2M"/>
    <property type="match status" value="1"/>
</dbReference>
<evidence type="ECO:0000313" key="6">
    <source>
        <dbReference type="EMBL" id="OGZ63112.1"/>
    </source>
</evidence>
<comment type="similarity">
    <text evidence="1 5">Belongs to the universal ribosomal protein uS2 family.</text>
</comment>
<dbReference type="SUPFAM" id="SSF52313">
    <property type="entry name" value="Ribosomal protein S2"/>
    <property type="match status" value="1"/>
</dbReference>
<dbReference type="PANTHER" id="PTHR12534">
    <property type="entry name" value="30S RIBOSOMAL PROTEIN S2 PROKARYOTIC AND ORGANELLAR"/>
    <property type="match status" value="1"/>
</dbReference>
<protein>
    <recommendedName>
        <fullName evidence="4 5">Small ribosomal subunit protein uS2</fullName>
    </recommendedName>
</protein>
<dbReference type="InterPro" id="IPR001865">
    <property type="entry name" value="Ribosomal_uS2"/>
</dbReference>
<evidence type="ECO:0000256" key="3">
    <source>
        <dbReference type="ARBA" id="ARBA00023274"/>
    </source>
</evidence>
<keyword evidence="3 5" id="KW-0687">Ribonucleoprotein</keyword>
<dbReference type="GO" id="GO:0003735">
    <property type="term" value="F:structural constituent of ribosome"/>
    <property type="evidence" value="ECO:0007669"/>
    <property type="project" value="InterPro"/>
</dbReference>
<dbReference type="InterPro" id="IPR023591">
    <property type="entry name" value="Ribosomal_uS2_flav_dom_sf"/>
</dbReference>
<proteinExistence type="inferred from homology"/>
<dbReference type="GO" id="GO:0015935">
    <property type="term" value="C:small ribosomal subunit"/>
    <property type="evidence" value="ECO:0007669"/>
    <property type="project" value="InterPro"/>
</dbReference>